<evidence type="ECO:0000259" key="2">
    <source>
        <dbReference type="PROSITE" id="PS50943"/>
    </source>
</evidence>
<dbReference type="PROSITE" id="PS50943">
    <property type="entry name" value="HTH_CROC1"/>
    <property type="match status" value="1"/>
</dbReference>
<comment type="caution">
    <text evidence="3">The sequence shown here is derived from an EMBL/GenBank/DDBJ whole genome shotgun (WGS) entry which is preliminary data.</text>
</comment>
<feature type="domain" description="HTH cro/C1-type" evidence="2">
    <location>
        <begin position="51"/>
        <end position="105"/>
    </location>
</feature>
<dbReference type="PANTHER" id="PTHR46558:SF4">
    <property type="entry name" value="DNA-BIDING PHAGE PROTEIN"/>
    <property type="match status" value="1"/>
</dbReference>
<keyword evidence="1" id="KW-0238">DNA-binding</keyword>
<protein>
    <submittedName>
        <fullName evidence="3">Helix-turn-helix domain-containing protein</fullName>
    </submittedName>
</protein>
<proteinExistence type="predicted"/>
<dbReference type="EMBL" id="JANFYS010000025">
    <property type="protein sequence ID" value="MCQ4771131.1"/>
    <property type="molecule type" value="Genomic_DNA"/>
</dbReference>
<dbReference type="Pfam" id="PF01381">
    <property type="entry name" value="HTH_3"/>
    <property type="match status" value="1"/>
</dbReference>
<accession>A0AAW5JLS8</accession>
<dbReference type="InterPro" id="IPR010982">
    <property type="entry name" value="Lambda_DNA-bd_dom_sf"/>
</dbReference>
<dbReference type="Proteomes" id="UP001204562">
    <property type="component" value="Unassembled WGS sequence"/>
</dbReference>
<dbReference type="CDD" id="cd00093">
    <property type="entry name" value="HTH_XRE"/>
    <property type="match status" value="1"/>
</dbReference>
<gene>
    <name evidence="3" type="ORF">NE579_11755</name>
</gene>
<dbReference type="PANTHER" id="PTHR46558">
    <property type="entry name" value="TRACRIPTIONAL REGULATORY PROTEIN-RELATED-RELATED"/>
    <property type="match status" value="1"/>
</dbReference>
<dbReference type="AlphaFoldDB" id="A0AAW5JLS8"/>
<dbReference type="GO" id="GO:0003677">
    <property type="term" value="F:DNA binding"/>
    <property type="evidence" value="ECO:0007669"/>
    <property type="project" value="UniProtKB-KW"/>
</dbReference>
<evidence type="ECO:0000256" key="1">
    <source>
        <dbReference type="ARBA" id="ARBA00023125"/>
    </source>
</evidence>
<dbReference type="InterPro" id="IPR001387">
    <property type="entry name" value="Cro/C1-type_HTH"/>
</dbReference>
<name>A0AAW5JLS8_9FIRM</name>
<sequence>MGYPMFCFIGTGFFLHRHAAPFLTFRWSGSVPAVRKEKRMYYDQHVCGARIQELRKSKGYTQEALAEAIDIDAKRISKIERGVISASYNDMILFSEFFGVTLDYLIIGKRQDVDALKKRVQDAITQLQEALM</sequence>
<reference evidence="3" key="1">
    <citation type="submission" date="2022-06" db="EMBL/GenBank/DDBJ databases">
        <title>Isolation of gut microbiota from human fecal samples.</title>
        <authorList>
            <person name="Pamer E.G."/>
            <person name="Barat B."/>
            <person name="Waligurski E."/>
            <person name="Medina S."/>
            <person name="Paddock L."/>
            <person name="Mostad J."/>
        </authorList>
    </citation>
    <scope>NUCLEOTIDE SEQUENCE</scope>
    <source>
        <strain evidence="3">DFI.9.91</strain>
    </source>
</reference>
<organism evidence="3 4">
    <name type="scientific">Intestinimonas massiliensis</name>
    <name type="common">ex Afouda et al. 2020</name>
    <dbReference type="NCBI Taxonomy" id="1673721"/>
    <lineage>
        <taxon>Bacteria</taxon>
        <taxon>Bacillati</taxon>
        <taxon>Bacillota</taxon>
        <taxon>Clostridia</taxon>
        <taxon>Eubacteriales</taxon>
        <taxon>Intestinimonas</taxon>
    </lineage>
</organism>
<dbReference type="SUPFAM" id="SSF47413">
    <property type="entry name" value="lambda repressor-like DNA-binding domains"/>
    <property type="match status" value="1"/>
</dbReference>
<dbReference type="RefSeq" id="WP_085952051.1">
    <property type="nucleotide sequence ID" value="NZ_JANFYS010000025.1"/>
</dbReference>
<evidence type="ECO:0000313" key="4">
    <source>
        <dbReference type="Proteomes" id="UP001204562"/>
    </source>
</evidence>
<dbReference type="SMART" id="SM00530">
    <property type="entry name" value="HTH_XRE"/>
    <property type="match status" value="1"/>
</dbReference>
<evidence type="ECO:0000313" key="3">
    <source>
        <dbReference type="EMBL" id="MCQ4771131.1"/>
    </source>
</evidence>
<dbReference type="Gene3D" id="1.10.260.40">
    <property type="entry name" value="lambda repressor-like DNA-binding domains"/>
    <property type="match status" value="1"/>
</dbReference>